<organism evidence="3 4">
    <name type="scientific">Armatimonas rosea</name>
    <dbReference type="NCBI Taxonomy" id="685828"/>
    <lineage>
        <taxon>Bacteria</taxon>
        <taxon>Bacillati</taxon>
        <taxon>Armatimonadota</taxon>
        <taxon>Armatimonadia</taxon>
        <taxon>Armatimonadales</taxon>
        <taxon>Armatimonadaceae</taxon>
        <taxon>Armatimonas</taxon>
    </lineage>
</organism>
<evidence type="ECO:0000313" key="3">
    <source>
        <dbReference type="EMBL" id="MBB6052110.1"/>
    </source>
</evidence>
<keyword evidence="2" id="KW-0732">Signal</keyword>
<sequence length="84" mass="8478">MQKNIASRRFLMLTALCGGLLTLASGAHAQSSSPTIDYGALATSTKDGVFSALGAGAPVAFAVLAGMLGLGVVWRLVKRGAKSV</sequence>
<reference evidence="3 4" key="1">
    <citation type="submission" date="2020-08" db="EMBL/GenBank/DDBJ databases">
        <title>Genomic Encyclopedia of Type Strains, Phase IV (KMG-IV): sequencing the most valuable type-strain genomes for metagenomic binning, comparative biology and taxonomic classification.</title>
        <authorList>
            <person name="Goeker M."/>
        </authorList>
    </citation>
    <scope>NUCLEOTIDE SEQUENCE [LARGE SCALE GENOMIC DNA]</scope>
    <source>
        <strain evidence="3 4">DSM 23562</strain>
    </source>
</reference>
<dbReference type="AlphaFoldDB" id="A0A7W9W8G4"/>
<feature type="transmembrane region" description="Helical" evidence="1">
    <location>
        <begin position="53"/>
        <end position="77"/>
    </location>
</feature>
<keyword evidence="1" id="KW-1133">Transmembrane helix</keyword>
<keyword evidence="4" id="KW-1185">Reference proteome</keyword>
<dbReference type="Proteomes" id="UP000520814">
    <property type="component" value="Unassembled WGS sequence"/>
</dbReference>
<evidence type="ECO:0000256" key="1">
    <source>
        <dbReference type="SAM" id="Phobius"/>
    </source>
</evidence>
<feature type="chain" id="PRO_5030511179" evidence="2">
    <location>
        <begin position="30"/>
        <end position="84"/>
    </location>
</feature>
<protein>
    <submittedName>
        <fullName evidence="3">Uncharacterized protein</fullName>
    </submittedName>
</protein>
<keyword evidence="1" id="KW-0812">Transmembrane</keyword>
<gene>
    <name evidence="3" type="ORF">HNQ39_003931</name>
</gene>
<dbReference type="RefSeq" id="WP_184200524.1">
    <property type="nucleotide sequence ID" value="NZ_JACHGW010000004.1"/>
</dbReference>
<evidence type="ECO:0000313" key="4">
    <source>
        <dbReference type="Proteomes" id="UP000520814"/>
    </source>
</evidence>
<feature type="signal peptide" evidence="2">
    <location>
        <begin position="1"/>
        <end position="29"/>
    </location>
</feature>
<keyword evidence="1" id="KW-0472">Membrane</keyword>
<comment type="caution">
    <text evidence="3">The sequence shown here is derived from an EMBL/GenBank/DDBJ whole genome shotgun (WGS) entry which is preliminary data.</text>
</comment>
<proteinExistence type="predicted"/>
<dbReference type="EMBL" id="JACHGW010000004">
    <property type="protein sequence ID" value="MBB6052110.1"/>
    <property type="molecule type" value="Genomic_DNA"/>
</dbReference>
<name>A0A7W9W8G4_ARMRO</name>
<evidence type="ECO:0000256" key="2">
    <source>
        <dbReference type="SAM" id="SignalP"/>
    </source>
</evidence>
<accession>A0A7W9W8G4</accession>